<feature type="compositionally biased region" description="Pro residues" evidence="1">
    <location>
        <begin position="1292"/>
        <end position="1347"/>
    </location>
</feature>
<evidence type="ECO:0000259" key="2">
    <source>
        <dbReference type="Pfam" id="PF08101"/>
    </source>
</evidence>
<dbReference type="EMBL" id="JAEUBG010003532">
    <property type="protein sequence ID" value="KAH3682647.1"/>
    <property type="molecule type" value="Genomic_DNA"/>
</dbReference>
<dbReference type="Pfam" id="PF08101">
    <property type="entry name" value="Msb1-Mug8_dom"/>
    <property type="match status" value="1"/>
</dbReference>
<feature type="domain" description="Meiotically up-regulated protein Msb1/Mug8" evidence="2">
    <location>
        <begin position="27"/>
        <end position="424"/>
    </location>
</feature>
<feature type="compositionally biased region" description="Polar residues" evidence="1">
    <location>
        <begin position="490"/>
        <end position="510"/>
    </location>
</feature>
<reference evidence="3" key="2">
    <citation type="submission" date="2021-01" db="EMBL/GenBank/DDBJ databases">
        <authorList>
            <person name="Schikora-Tamarit M.A."/>
        </authorList>
    </citation>
    <scope>NUCLEOTIDE SEQUENCE</scope>
    <source>
        <strain evidence="3">CBS2887</strain>
    </source>
</reference>
<reference evidence="3" key="1">
    <citation type="journal article" date="2021" name="Open Biol.">
        <title>Shared evolutionary footprints suggest mitochondrial oxidative damage underlies multiple complex I losses in fungi.</title>
        <authorList>
            <person name="Schikora-Tamarit M.A."/>
            <person name="Marcet-Houben M."/>
            <person name="Nosek J."/>
            <person name="Gabaldon T."/>
        </authorList>
    </citation>
    <scope>NUCLEOTIDE SEQUENCE</scope>
    <source>
        <strain evidence="3">CBS2887</strain>
    </source>
</reference>
<feature type="compositionally biased region" description="Polar residues" evidence="1">
    <location>
        <begin position="799"/>
        <end position="826"/>
    </location>
</feature>
<dbReference type="InterPro" id="IPR012965">
    <property type="entry name" value="Msb1/Mug8_dom"/>
</dbReference>
<feature type="compositionally biased region" description="Polar residues" evidence="1">
    <location>
        <begin position="1185"/>
        <end position="1202"/>
    </location>
</feature>
<keyword evidence="4" id="KW-1185">Reference proteome</keyword>
<feature type="compositionally biased region" description="Basic and acidic residues" evidence="1">
    <location>
        <begin position="788"/>
        <end position="798"/>
    </location>
</feature>
<feature type="compositionally biased region" description="Low complexity" evidence="1">
    <location>
        <begin position="1166"/>
        <end position="1178"/>
    </location>
</feature>
<feature type="compositionally biased region" description="Low complexity" evidence="1">
    <location>
        <begin position="860"/>
        <end position="875"/>
    </location>
</feature>
<feature type="compositionally biased region" description="Polar residues" evidence="1">
    <location>
        <begin position="1112"/>
        <end position="1157"/>
    </location>
</feature>
<protein>
    <recommendedName>
        <fullName evidence="2">Meiotically up-regulated protein Msb1/Mug8 domain-containing protein</fullName>
    </recommendedName>
</protein>
<feature type="compositionally biased region" description="Polar residues" evidence="1">
    <location>
        <begin position="1085"/>
        <end position="1105"/>
    </location>
</feature>
<feature type="compositionally biased region" description="Basic and acidic residues" evidence="1">
    <location>
        <begin position="1006"/>
        <end position="1027"/>
    </location>
</feature>
<evidence type="ECO:0000256" key="1">
    <source>
        <dbReference type="SAM" id="MobiDB-lite"/>
    </source>
</evidence>
<feature type="compositionally biased region" description="Low complexity" evidence="1">
    <location>
        <begin position="1049"/>
        <end position="1059"/>
    </location>
</feature>
<gene>
    <name evidence="3" type="ORF">WICPIJ_006392</name>
</gene>
<dbReference type="OrthoDB" id="3362494at2759"/>
<feature type="region of interest" description="Disordered" evidence="1">
    <location>
        <begin position="907"/>
        <end position="950"/>
    </location>
</feature>
<feature type="compositionally biased region" description="Polar residues" evidence="1">
    <location>
        <begin position="1028"/>
        <end position="1041"/>
    </location>
</feature>
<name>A0A9P8Q3W3_WICPI</name>
<feature type="compositionally biased region" description="Basic residues" evidence="1">
    <location>
        <begin position="1388"/>
        <end position="1400"/>
    </location>
</feature>
<evidence type="ECO:0000313" key="3">
    <source>
        <dbReference type="EMBL" id="KAH3682647.1"/>
    </source>
</evidence>
<dbReference type="PANTHER" id="PTHR28093:SF1">
    <property type="entry name" value="MORPHOGENESIS-RELATED PROTEIN MSB1"/>
    <property type="match status" value="1"/>
</dbReference>
<feature type="compositionally biased region" description="Low complexity" evidence="1">
    <location>
        <begin position="844"/>
        <end position="853"/>
    </location>
</feature>
<evidence type="ECO:0000313" key="4">
    <source>
        <dbReference type="Proteomes" id="UP000774326"/>
    </source>
</evidence>
<feature type="compositionally biased region" description="Low complexity" evidence="1">
    <location>
        <begin position="603"/>
        <end position="631"/>
    </location>
</feature>
<feature type="region of interest" description="Disordered" evidence="1">
    <location>
        <begin position="602"/>
        <end position="645"/>
    </location>
</feature>
<accession>A0A9P8Q3W3</accession>
<feature type="compositionally biased region" description="Low complexity" evidence="1">
    <location>
        <begin position="1277"/>
        <end position="1291"/>
    </location>
</feature>
<proteinExistence type="predicted"/>
<dbReference type="CDD" id="cd04401">
    <property type="entry name" value="RhoGAP_fMSB1"/>
    <property type="match status" value="1"/>
</dbReference>
<comment type="caution">
    <text evidence="3">The sequence shown here is derived from an EMBL/GenBank/DDBJ whole genome shotgun (WGS) entry which is preliminary data.</text>
</comment>
<feature type="region of interest" description="Disordered" evidence="1">
    <location>
        <begin position="995"/>
        <end position="1412"/>
    </location>
</feature>
<feature type="compositionally biased region" description="Low complexity" evidence="1">
    <location>
        <begin position="1205"/>
        <end position="1216"/>
    </location>
</feature>
<feature type="region of interest" description="Disordered" evidence="1">
    <location>
        <begin position="453"/>
        <end position="532"/>
    </location>
</feature>
<sequence length="1412" mass="156595">MTGGLQVSKPLPLPSHTADDEEVFVHEFSREDVRELIHIITKEIKIKGTKTPLVFLSFRSQVNNETLTEFLAKVFPSGARPAPTKVIERAVSETDELTLVASLKYLWARLPGSCVVGWDCYETFKKLEAKNDYSKKAFLQYMPQCLVSPSHSSIVYDFLELLVALGGDSKANQLSGRKIAKMAGLWAFQGPPPKSLSLNNSEPVLSQANSFTDGLNDWLPAASAMFHLLLSFLRSMLPEDVNTKLQLPRALQALLASNAYPPPDVTFSSSTLVHIPLVTMRTNSLSKSPVELLNKVPKVLNFEDQSLFEAKEDYALLKSLCRNDDNILNKLSAESRRIIEVLCGRDHPSNLNAGWIKTPQKNQYGPTQVEVNVSRVSIDDYFIWTWLATMSFEQTGKKKSTFGRSLISEVVFDGFKKWIIIEEQNINLNIRNSKAPSQDNTVIKTMHQPMYTSMLDGLPDASPSSRPKKQKPKPKPKPVEKEEKPLPAPGSQSPGTESKSRSIMNTLKKLNQNHHNHTNGHGYSDQQYQAQPPLLPKKDSFKIEPVEGLPEIEREQYRLSIPLDSIGFENDSNGNFDQYLNQQYNCAPQQYEQDRYEGRYDEYQQPDPHQYQHQSQYQQQQPQPANQLQEPIPSYPAKSGHAQTSMLSPELPAASDKYPNLRPEPVHRSVDEFQQAVSNYADPNYTPGTYQEPLASRPRTLDNQISNVNGLTSMVDQIKIHVNDVEKSLEVSRESSVPSAVGYNVEVPLPSSKNDRNDYRTEVHEKVEYEIYGRGGFEDIGGVSSKGRSNDMKKHIQREQTSSADTSYHSMASSREATPATMSSQESKIKPERRKPLKINTTASSGFPDSSSSTPAVLESASSSYYASTPSISVSTPKEHEMSQEVSGARTVSGYKSMIDEVEVYGTPASTLHASPARVENREQSPVREYKASPQRALPSSPKKEYGNLDASAYPGDDFIDTYRAPSVYFQKGSVPIDLENYESAELPKNLFVANEKTQADLPPVPKKDPEEDVVRSNVRSQERNHTVVDSGNANGQTPYSASPDRLQQRQQLAQQQQQYPMESGSLQSPYTPTKEPYQHPAAVNVTSPNGRLQNGSPQQNTPAQPQRMHRQQSPQIVNRSTPSPSRIQAPPQSKLTVQGRTDLSPQGKVNDSMQQDQRNDRYLAPQQQQPQHQQHQQFRGPMSPNRSMTSETSPYSGTPTRQAGPPGSENSSSSGAYYTPANGSTLSLPPAGGPSARRQSPQQGAMQYPPHPNRGRSPQQQNTYTPPPQGTPSANYYPLPSPQQQQQQQPYYPPPPQGYYPPPPQGYPAYPPPPQGYYPPPPQGYPPQGYPPQVYPPQGYYPPPPSVTGVGGQRPPSSLSSGASSGKPSTTASDFAIGNQPAALGKNKLHHNAKGKKKDLRNALAQGDFGI</sequence>
<feature type="compositionally biased region" description="Basic residues" evidence="1">
    <location>
        <begin position="466"/>
        <end position="476"/>
    </location>
</feature>
<dbReference type="Proteomes" id="UP000774326">
    <property type="component" value="Unassembled WGS sequence"/>
</dbReference>
<organism evidence="3 4">
    <name type="scientific">Wickerhamomyces pijperi</name>
    <name type="common">Yeast</name>
    <name type="synonym">Pichia pijperi</name>
    <dbReference type="NCBI Taxonomy" id="599730"/>
    <lineage>
        <taxon>Eukaryota</taxon>
        <taxon>Fungi</taxon>
        <taxon>Dikarya</taxon>
        <taxon>Ascomycota</taxon>
        <taxon>Saccharomycotina</taxon>
        <taxon>Saccharomycetes</taxon>
        <taxon>Phaffomycetales</taxon>
        <taxon>Wickerhamomycetaceae</taxon>
        <taxon>Wickerhamomyces</taxon>
    </lineage>
</organism>
<feature type="compositionally biased region" description="Low complexity" evidence="1">
    <location>
        <begin position="1357"/>
        <end position="1374"/>
    </location>
</feature>
<feature type="compositionally biased region" description="Basic and acidic residues" evidence="1">
    <location>
        <begin position="919"/>
        <end position="931"/>
    </location>
</feature>
<feature type="region of interest" description="Disordered" evidence="1">
    <location>
        <begin position="778"/>
        <end position="889"/>
    </location>
</feature>
<dbReference type="PANTHER" id="PTHR28093">
    <property type="entry name" value="MORPHOGENESIS-RELATED PROTEIN MSB1"/>
    <property type="match status" value="1"/>
</dbReference>
<dbReference type="InterPro" id="IPR037508">
    <property type="entry name" value="Msb1/Mug8"/>
</dbReference>